<gene>
    <name evidence="14" type="ORF">CWE14_03810</name>
</gene>
<keyword evidence="13" id="KW-0472">Membrane</keyword>
<proteinExistence type="inferred from homology"/>
<evidence type="ECO:0000256" key="11">
    <source>
        <dbReference type="PIRNR" id="PIRNR006268"/>
    </source>
</evidence>
<evidence type="ECO:0000256" key="5">
    <source>
        <dbReference type="ARBA" id="ARBA00022679"/>
    </source>
</evidence>
<keyword evidence="6 11" id="KW-0479">Metal-binding</keyword>
<evidence type="ECO:0000256" key="9">
    <source>
        <dbReference type="ARBA" id="ARBA00031306"/>
    </source>
</evidence>
<dbReference type="PIRSF" id="PIRSF006268">
    <property type="entry name" value="ApbE"/>
    <property type="match status" value="1"/>
</dbReference>
<keyword evidence="8 11" id="KW-0460">Magnesium</keyword>
<sequence length="346" mass="38454">MTMFSRLFSILLLISMLVACSRPVEPHTLRGEIFGTFFEVTLGTAHDDVDLAQLEQGIMTTLNEVDRQMSTYRDDSVLNQLNNAPLHQPVTVDDELFYVLQRSEAIASRSQGRFDHTVGGLVNLWGFGRDGRVTSAPDEDEIEQRLEEVGYHFLILDENEQSAMRTSDIFIELSGIAKGYGVDAVSSYLTEQGIDNHLVNIGGDIYAKGMRSEETRWRVGIEAPTEGRQVVQHILPIENIALVGSGDYRNYFEENGVRYSHTIDPTTGLPISHKLAAVTVLADNATDADGYATALLVMGTERGLAFANQHDIAALFITRGDDGFISHMSQRFEQDHQADMRVPTVQ</sequence>
<keyword evidence="13" id="KW-1003">Cell membrane</keyword>
<feature type="binding site" evidence="12">
    <location>
        <position position="175"/>
    </location>
    <ligand>
        <name>Mg(2+)</name>
        <dbReference type="ChEBI" id="CHEBI:18420"/>
    </ligand>
</feature>
<dbReference type="Gene3D" id="3.10.520.10">
    <property type="entry name" value="ApbE-like domains"/>
    <property type="match status" value="1"/>
</dbReference>
<name>A0A432WIR5_9GAMM</name>
<keyword evidence="13" id="KW-0732">Signal</keyword>
<evidence type="ECO:0000313" key="15">
    <source>
        <dbReference type="Proteomes" id="UP000287823"/>
    </source>
</evidence>
<comment type="function">
    <text evidence="13">Flavin transferase that catalyzes the transfer of the FMN moiety of FAD and its covalent binding to the hydroxyl group of a threonine residue in a target flavoprotein.</text>
</comment>
<accession>A0A432WIR5</accession>
<reference evidence="14 15" key="1">
    <citation type="journal article" date="2011" name="Front. Microbiol.">
        <title>Genomic signatures of strain selection and enhancement in Bacillus atrophaeus var. globigii, a historical biowarfare simulant.</title>
        <authorList>
            <person name="Gibbons H.S."/>
            <person name="Broomall S.M."/>
            <person name="McNew L.A."/>
            <person name="Daligault H."/>
            <person name="Chapman C."/>
            <person name="Bruce D."/>
            <person name="Karavis M."/>
            <person name="Krepps M."/>
            <person name="McGregor P.A."/>
            <person name="Hong C."/>
            <person name="Park K.H."/>
            <person name="Akmal A."/>
            <person name="Feldman A."/>
            <person name="Lin J.S."/>
            <person name="Chang W.E."/>
            <person name="Higgs B.W."/>
            <person name="Demirev P."/>
            <person name="Lindquist J."/>
            <person name="Liem A."/>
            <person name="Fochler E."/>
            <person name="Read T.D."/>
            <person name="Tapia R."/>
            <person name="Johnson S."/>
            <person name="Bishop-Lilly K.A."/>
            <person name="Detter C."/>
            <person name="Han C."/>
            <person name="Sozhamannan S."/>
            <person name="Rosenzweig C.N."/>
            <person name="Skowronski E.W."/>
        </authorList>
    </citation>
    <scope>NUCLEOTIDE SEQUENCE [LARGE SCALE GENOMIC DNA]</scope>
    <source>
        <strain evidence="14 15">Y4G10-17</strain>
    </source>
</reference>
<keyword evidence="7 11" id="KW-0274">FAD</keyword>
<dbReference type="PROSITE" id="PS51257">
    <property type="entry name" value="PROKAR_LIPOPROTEIN"/>
    <property type="match status" value="1"/>
</dbReference>
<comment type="similarity">
    <text evidence="1 11 13">Belongs to the ApbE family.</text>
</comment>
<keyword evidence="13" id="KW-0997">Cell inner membrane</keyword>
<keyword evidence="13" id="KW-0449">Lipoprotein</keyword>
<dbReference type="Pfam" id="PF02424">
    <property type="entry name" value="ApbE"/>
    <property type="match status" value="1"/>
</dbReference>
<dbReference type="RefSeq" id="WP_126798180.1">
    <property type="nucleotide sequence ID" value="NZ_PIPO01000002.1"/>
</dbReference>
<evidence type="ECO:0000256" key="12">
    <source>
        <dbReference type="PIRSR" id="PIRSR006268-2"/>
    </source>
</evidence>
<comment type="cofactor">
    <cofactor evidence="12">
        <name>Mg(2+)</name>
        <dbReference type="ChEBI" id="CHEBI:18420"/>
    </cofactor>
    <cofactor evidence="12">
        <name>Mn(2+)</name>
        <dbReference type="ChEBI" id="CHEBI:29035"/>
    </cofactor>
    <text evidence="12">Magnesium. Can also use manganese.</text>
</comment>
<dbReference type="AlphaFoldDB" id="A0A432WIR5"/>
<evidence type="ECO:0000256" key="10">
    <source>
        <dbReference type="ARBA" id="ARBA00048540"/>
    </source>
</evidence>
<dbReference type="EMBL" id="PIPO01000002">
    <property type="protein sequence ID" value="RUO33601.1"/>
    <property type="molecule type" value="Genomic_DNA"/>
</dbReference>
<dbReference type="EC" id="2.7.1.180" evidence="2 11"/>
<evidence type="ECO:0000256" key="7">
    <source>
        <dbReference type="ARBA" id="ARBA00022827"/>
    </source>
</evidence>
<dbReference type="InterPro" id="IPR024932">
    <property type="entry name" value="ApbE"/>
</dbReference>
<feature type="binding site" evidence="12">
    <location>
        <position position="293"/>
    </location>
    <ligand>
        <name>Mg(2+)</name>
        <dbReference type="ChEBI" id="CHEBI:18420"/>
    </ligand>
</feature>
<comment type="caution">
    <text evidence="14">The sequence shown here is derived from an EMBL/GenBank/DDBJ whole genome shotgun (WGS) entry which is preliminary data.</text>
</comment>
<comment type="catalytic activity">
    <reaction evidence="10 11 13">
        <text>L-threonyl-[protein] + FAD = FMN-L-threonyl-[protein] + AMP + H(+)</text>
        <dbReference type="Rhea" id="RHEA:36847"/>
        <dbReference type="Rhea" id="RHEA-COMP:11060"/>
        <dbReference type="Rhea" id="RHEA-COMP:11061"/>
        <dbReference type="ChEBI" id="CHEBI:15378"/>
        <dbReference type="ChEBI" id="CHEBI:30013"/>
        <dbReference type="ChEBI" id="CHEBI:57692"/>
        <dbReference type="ChEBI" id="CHEBI:74257"/>
        <dbReference type="ChEBI" id="CHEBI:456215"/>
        <dbReference type="EC" id="2.7.1.180"/>
    </reaction>
</comment>
<dbReference type="PANTHER" id="PTHR30040:SF2">
    <property type="entry name" value="FAD:PROTEIN FMN TRANSFERASE"/>
    <property type="match status" value="1"/>
</dbReference>
<keyword evidence="4 11" id="KW-0285">Flavoprotein</keyword>
<evidence type="ECO:0000256" key="13">
    <source>
        <dbReference type="RuleBase" id="RU363002"/>
    </source>
</evidence>
<evidence type="ECO:0000313" key="14">
    <source>
        <dbReference type="EMBL" id="RUO33601.1"/>
    </source>
</evidence>
<dbReference type="GO" id="GO:0016740">
    <property type="term" value="F:transferase activity"/>
    <property type="evidence" value="ECO:0007669"/>
    <property type="project" value="UniProtKB-UniRule"/>
</dbReference>
<comment type="subcellular location">
    <subcellularLocation>
        <location evidence="13">Cell inner membrane</location>
        <topology evidence="13">Lipid-anchor</topology>
        <orientation evidence="13">Periplasmic side</orientation>
    </subcellularLocation>
</comment>
<feature type="signal peptide" evidence="13">
    <location>
        <begin position="1"/>
        <end position="21"/>
    </location>
</feature>
<organism evidence="14 15">
    <name type="scientific">Aliidiomarina soli</name>
    <dbReference type="NCBI Taxonomy" id="1928574"/>
    <lineage>
        <taxon>Bacteria</taxon>
        <taxon>Pseudomonadati</taxon>
        <taxon>Pseudomonadota</taxon>
        <taxon>Gammaproteobacteria</taxon>
        <taxon>Alteromonadales</taxon>
        <taxon>Idiomarinaceae</taxon>
        <taxon>Aliidiomarina</taxon>
    </lineage>
</organism>
<dbReference type="SUPFAM" id="SSF143631">
    <property type="entry name" value="ApbE-like"/>
    <property type="match status" value="1"/>
</dbReference>
<feature type="chain" id="PRO_5018818323" description="FAD:protein FMN transferase" evidence="13">
    <location>
        <begin position="22"/>
        <end position="346"/>
    </location>
</feature>
<evidence type="ECO:0000256" key="2">
    <source>
        <dbReference type="ARBA" id="ARBA00011955"/>
    </source>
</evidence>
<keyword evidence="5 11" id="KW-0808">Transferase</keyword>
<dbReference type="GO" id="GO:0005886">
    <property type="term" value="C:plasma membrane"/>
    <property type="evidence" value="ECO:0007669"/>
    <property type="project" value="UniProtKB-SubCell"/>
</dbReference>
<evidence type="ECO:0000256" key="1">
    <source>
        <dbReference type="ARBA" id="ARBA00008282"/>
    </source>
</evidence>
<evidence type="ECO:0000256" key="6">
    <source>
        <dbReference type="ARBA" id="ARBA00022723"/>
    </source>
</evidence>
<dbReference type="InterPro" id="IPR003374">
    <property type="entry name" value="ApbE-like_sf"/>
</dbReference>
<evidence type="ECO:0000256" key="3">
    <source>
        <dbReference type="ARBA" id="ARBA00016337"/>
    </source>
</evidence>
<keyword evidence="15" id="KW-1185">Reference proteome</keyword>
<evidence type="ECO:0000256" key="8">
    <source>
        <dbReference type="ARBA" id="ARBA00022842"/>
    </source>
</evidence>
<feature type="binding site" evidence="12">
    <location>
        <position position="289"/>
    </location>
    <ligand>
        <name>Mg(2+)</name>
        <dbReference type="ChEBI" id="CHEBI:18420"/>
    </ligand>
</feature>
<dbReference type="PANTHER" id="PTHR30040">
    <property type="entry name" value="THIAMINE BIOSYNTHESIS LIPOPROTEIN APBE"/>
    <property type="match status" value="1"/>
</dbReference>
<dbReference type="GO" id="GO:0046872">
    <property type="term" value="F:metal ion binding"/>
    <property type="evidence" value="ECO:0007669"/>
    <property type="project" value="UniProtKB-UniRule"/>
</dbReference>
<evidence type="ECO:0000256" key="4">
    <source>
        <dbReference type="ARBA" id="ARBA00022630"/>
    </source>
</evidence>
<protein>
    <recommendedName>
        <fullName evidence="3 11">FAD:protein FMN transferase</fullName>
        <ecNumber evidence="2 11">2.7.1.180</ecNumber>
    </recommendedName>
    <alternativeName>
        <fullName evidence="9 11">Flavin transferase</fullName>
    </alternativeName>
</protein>
<dbReference type="Proteomes" id="UP000287823">
    <property type="component" value="Unassembled WGS sequence"/>
</dbReference>